<dbReference type="NCBIfam" id="TIGR01617">
    <property type="entry name" value="arsC_related"/>
    <property type="match status" value="1"/>
</dbReference>
<name>A0A7K1XS56_9SPHI</name>
<dbReference type="PANTHER" id="PTHR30041">
    <property type="entry name" value="ARSENATE REDUCTASE"/>
    <property type="match status" value="1"/>
</dbReference>
<dbReference type="InterPro" id="IPR006504">
    <property type="entry name" value="Tscrpt_reg_Spx/MgsR"/>
</dbReference>
<protein>
    <submittedName>
        <fullName evidence="3">Spx/MgsR family RNA polymerase-binding regulatory protein</fullName>
    </submittedName>
</protein>
<dbReference type="PANTHER" id="PTHR30041:SF8">
    <property type="entry name" value="PROTEIN YFFB"/>
    <property type="match status" value="1"/>
</dbReference>
<comment type="caution">
    <text evidence="3">The sequence shown here is derived from an EMBL/GenBank/DDBJ whole genome shotgun (WGS) entry which is preliminary data.</text>
</comment>
<reference evidence="3 4" key="1">
    <citation type="submission" date="2019-11" db="EMBL/GenBank/DDBJ databases">
        <title>Pedobacter sp. HMF7056 Genome sequencing and assembly.</title>
        <authorList>
            <person name="Kang H."/>
            <person name="Kim H."/>
            <person name="Joh K."/>
        </authorList>
    </citation>
    <scope>NUCLEOTIDE SEQUENCE [LARGE SCALE GENOMIC DNA]</scope>
    <source>
        <strain evidence="3 4">HMF7056</strain>
    </source>
</reference>
<gene>
    <name evidence="3" type="ORF">GS398_00735</name>
</gene>
<dbReference type="Gene3D" id="3.40.30.10">
    <property type="entry name" value="Glutaredoxin"/>
    <property type="match status" value="1"/>
</dbReference>
<dbReference type="Proteomes" id="UP000451233">
    <property type="component" value="Unassembled WGS sequence"/>
</dbReference>
<dbReference type="CDD" id="cd03035">
    <property type="entry name" value="ArsC_Yffb"/>
    <property type="match status" value="1"/>
</dbReference>
<dbReference type="PROSITE" id="PS51353">
    <property type="entry name" value="ARSC"/>
    <property type="match status" value="1"/>
</dbReference>
<evidence type="ECO:0000256" key="2">
    <source>
        <dbReference type="PROSITE-ProRule" id="PRU01282"/>
    </source>
</evidence>
<dbReference type="AlphaFoldDB" id="A0A7K1XS56"/>
<sequence>MKVYGIPNCDTVQKALTWLKSNQMDPGFHDYKKLGISEEKLKEWIDKVGWEILVNKKSTTWRALTPEEQAKVTTAADAIRLMQAHNSVIKRPVIEFGDKITVGFNEKAYQESFL</sequence>
<dbReference type="EMBL" id="WVHS01000001">
    <property type="protein sequence ID" value="MXV13815.1"/>
    <property type="molecule type" value="Genomic_DNA"/>
</dbReference>
<keyword evidence="4" id="KW-1185">Reference proteome</keyword>
<evidence type="ECO:0000256" key="1">
    <source>
        <dbReference type="ARBA" id="ARBA00007198"/>
    </source>
</evidence>
<organism evidence="3 4">
    <name type="scientific">Hufsiella ginkgonis</name>
    <dbReference type="NCBI Taxonomy" id="2695274"/>
    <lineage>
        <taxon>Bacteria</taxon>
        <taxon>Pseudomonadati</taxon>
        <taxon>Bacteroidota</taxon>
        <taxon>Sphingobacteriia</taxon>
        <taxon>Sphingobacteriales</taxon>
        <taxon>Sphingobacteriaceae</taxon>
        <taxon>Hufsiella</taxon>
    </lineage>
</organism>
<evidence type="ECO:0000313" key="4">
    <source>
        <dbReference type="Proteomes" id="UP000451233"/>
    </source>
</evidence>
<comment type="similarity">
    <text evidence="1 2">Belongs to the ArsC family.</text>
</comment>
<evidence type="ECO:0000313" key="3">
    <source>
        <dbReference type="EMBL" id="MXV13815.1"/>
    </source>
</evidence>
<dbReference type="RefSeq" id="WP_160904843.1">
    <property type="nucleotide sequence ID" value="NZ_WVHS01000001.1"/>
</dbReference>
<dbReference type="SUPFAM" id="SSF52833">
    <property type="entry name" value="Thioredoxin-like"/>
    <property type="match status" value="1"/>
</dbReference>
<accession>A0A7K1XS56</accession>
<dbReference type="InterPro" id="IPR006660">
    <property type="entry name" value="Arsenate_reductase-like"/>
</dbReference>
<dbReference type="Pfam" id="PF03960">
    <property type="entry name" value="ArsC"/>
    <property type="match status" value="1"/>
</dbReference>
<dbReference type="InterPro" id="IPR036249">
    <property type="entry name" value="Thioredoxin-like_sf"/>
</dbReference>
<proteinExistence type="inferred from homology"/>